<dbReference type="AlphaFoldDB" id="W1PXG5"/>
<dbReference type="PIRSF" id="PIRSF000654">
    <property type="entry name" value="Integrin-linked_kinase"/>
    <property type="match status" value="1"/>
</dbReference>
<feature type="domain" description="Protein kinase" evidence="4">
    <location>
        <begin position="1"/>
        <end position="236"/>
    </location>
</feature>
<name>W1PXG5_AMBTC</name>
<dbReference type="Gene3D" id="3.30.200.20">
    <property type="entry name" value="Phosphorylase Kinase, domain 1"/>
    <property type="match status" value="1"/>
</dbReference>
<evidence type="ECO:0000313" key="6">
    <source>
        <dbReference type="Proteomes" id="UP000017836"/>
    </source>
</evidence>
<protein>
    <recommendedName>
        <fullName evidence="4">Protein kinase domain-containing protein</fullName>
    </recommendedName>
</protein>
<keyword evidence="6" id="KW-1185">Reference proteome</keyword>
<comment type="subcellular location">
    <subcellularLocation>
        <location evidence="1">Membrane</location>
    </subcellularLocation>
</comment>
<dbReference type="GO" id="GO:0004674">
    <property type="term" value="F:protein serine/threonine kinase activity"/>
    <property type="evidence" value="ECO:0007669"/>
    <property type="project" value="UniProtKB-KW"/>
</dbReference>
<dbReference type="GO" id="GO:0005524">
    <property type="term" value="F:ATP binding"/>
    <property type="evidence" value="ECO:0007669"/>
    <property type="project" value="InterPro"/>
</dbReference>
<reference evidence="6" key="1">
    <citation type="journal article" date="2013" name="Science">
        <title>The Amborella genome and the evolution of flowering plants.</title>
        <authorList>
            <consortium name="Amborella Genome Project"/>
        </authorList>
    </citation>
    <scope>NUCLEOTIDE SEQUENCE [LARGE SCALE GENOMIC DNA]</scope>
</reference>
<dbReference type="PANTHER" id="PTHR47985">
    <property type="entry name" value="OS07G0668900 PROTEIN"/>
    <property type="match status" value="1"/>
</dbReference>
<sequence length="236" mass="26835">MQIPVYWCQVVAVKQLCKNQNREFLVELLMLQNLLHHPILINLLGYCADGDHRLLVFEFMASGSLEDHLFDISVDRWPVDWITRMKIAVGFAKGLEYLQNIASPPVFFRNLATSNILLDEQYNLRLFDFGLGYATSGHLAAKSDIYCFGVVLLELITGRRAIDPTRPTEEQNLVSWAKEMFKEQIRLPEMADPLLQGNYPKSDLNQAVTLAASCVQEESTLRPQISDVVLCLNSVF</sequence>
<keyword evidence="2" id="KW-0808">Transferase</keyword>
<organism evidence="5 6">
    <name type="scientific">Amborella trichopoda</name>
    <dbReference type="NCBI Taxonomy" id="13333"/>
    <lineage>
        <taxon>Eukaryota</taxon>
        <taxon>Viridiplantae</taxon>
        <taxon>Streptophyta</taxon>
        <taxon>Embryophyta</taxon>
        <taxon>Tracheophyta</taxon>
        <taxon>Spermatophyta</taxon>
        <taxon>Magnoliopsida</taxon>
        <taxon>Amborellales</taxon>
        <taxon>Amborellaceae</taxon>
        <taxon>Amborella</taxon>
    </lineage>
</organism>
<dbReference type="GO" id="GO:0016020">
    <property type="term" value="C:membrane"/>
    <property type="evidence" value="ECO:0007669"/>
    <property type="project" value="UniProtKB-SubCell"/>
</dbReference>
<dbReference type="PANTHER" id="PTHR47985:SF44">
    <property type="entry name" value="SERINE_THREONINE-PROTEIN KINASE PBS1"/>
    <property type="match status" value="1"/>
</dbReference>
<dbReference type="GO" id="GO:0004672">
    <property type="term" value="F:protein kinase activity"/>
    <property type="evidence" value="ECO:0000318"/>
    <property type="project" value="GO_Central"/>
</dbReference>
<evidence type="ECO:0000256" key="1">
    <source>
        <dbReference type="ARBA" id="ARBA00004370"/>
    </source>
</evidence>
<dbReference type="InterPro" id="IPR001245">
    <property type="entry name" value="Ser-Thr/Tyr_kinase_cat_dom"/>
</dbReference>
<evidence type="ECO:0000256" key="3">
    <source>
        <dbReference type="ARBA" id="ARBA00023136"/>
    </source>
</evidence>
<dbReference type="InterPro" id="IPR011009">
    <property type="entry name" value="Kinase-like_dom_sf"/>
</dbReference>
<accession>W1PXG5</accession>
<dbReference type="EMBL" id="KI392596">
    <property type="protein sequence ID" value="ERN12933.1"/>
    <property type="molecule type" value="Genomic_DNA"/>
</dbReference>
<dbReference type="Pfam" id="PF07714">
    <property type="entry name" value="PK_Tyr_Ser-Thr"/>
    <property type="match status" value="1"/>
</dbReference>
<dbReference type="SUPFAM" id="SSF56112">
    <property type="entry name" value="Protein kinase-like (PK-like)"/>
    <property type="match status" value="1"/>
</dbReference>
<dbReference type="Gramene" id="ERN12933">
    <property type="protein sequence ID" value="ERN12933"/>
    <property type="gene ID" value="AMTR_s00050p00214960"/>
</dbReference>
<dbReference type="HOGENOM" id="CLU_000288_21_4_1"/>
<dbReference type="InterPro" id="IPR000719">
    <property type="entry name" value="Prot_kinase_dom"/>
</dbReference>
<dbReference type="Proteomes" id="UP000017836">
    <property type="component" value="Unassembled WGS sequence"/>
</dbReference>
<keyword evidence="2" id="KW-0418">Kinase</keyword>
<dbReference type="Gene3D" id="1.10.510.10">
    <property type="entry name" value="Transferase(Phosphotransferase) domain 1"/>
    <property type="match status" value="2"/>
</dbReference>
<proteinExistence type="predicted"/>
<evidence type="ECO:0000313" key="5">
    <source>
        <dbReference type="EMBL" id="ERN12933.1"/>
    </source>
</evidence>
<keyword evidence="3" id="KW-0472">Membrane</keyword>
<evidence type="ECO:0000259" key="4">
    <source>
        <dbReference type="PROSITE" id="PS50011"/>
    </source>
</evidence>
<keyword evidence="2" id="KW-0723">Serine/threonine-protein kinase</keyword>
<dbReference type="eggNOG" id="KOG1187">
    <property type="taxonomic scope" value="Eukaryota"/>
</dbReference>
<evidence type="ECO:0000256" key="2">
    <source>
        <dbReference type="ARBA" id="ARBA00022527"/>
    </source>
</evidence>
<dbReference type="OMA" id="SWAKEMF"/>
<dbReference type="PROSITE" id="PS50011">
    <property type="entry name" value="PROTEIN_KINASE_DOM"/>
    <property type="match status" value="1"/>
</dbReference>
<gene>
    <name evidence="5" type="ORF">AMTR_s00050p00214960</name>
</gene>